<evidence type="ECO:0000256" key="3">
    <source>
        <dbReference type="ARBA" id="ARBA00023015"/>
    </source>
</evidence>
<keyword evidence="6" id="KW-0539">Nucleus</keyword>
<evidence type="ECO:0000256" key="5">
    <source>
        <dbReference type="ARBA" id="ARBA00023163"/>
    </source>
</evidence>
<keyword evidence="9" id="KW-1185">Reference proteome</keyword>
<evidence type="ECO:0000256" key="4">
    <source>
        <dbReference type="ARBA" id="ARBA00023125"/>
    </source>
</evidence>
<keyword evidence="3" id="KW-0805">Transcription regulation</keyword>
<keyword evidence="5" id="KW-0804">Transcription</keyword>
<dbReference type="GO" id="GO:0005634">
    <property type="term" value="C:nucleus"/>
    <property type="evidence" value="ECO:0007669"/>
    <property type="project" value="UniProtKB-SubCell"/>
</dbReference>
<dbReference type="Pfam" id="PF08517">
    <property type="entry name" value="AXH"/>
    <property type="match status" value="1"/>
</dbReference>
<comment type="subcellular location">
    <subcellularLocation>
        <location evidence="1">Nucleus</location>
    </subcellularLocation>
</comment>
<reference evidence="8 9" key="1">
    <citation type="submission" date="2020-08" db="EMBL/GenBank/DDBJ databases">
        <authorList>
            <person name="Hejnol A."/>
        </authorList>
    </citation>
    <scope>NUCLEOTIDE SEQUENCE [LARGE SCALE GENOMIC DNA]</scope>
</reference>
<accession>A0A7I8W2A0</accession>
<name>A0A7I8W2A0_9ANNE</name>
<evidence type="ECO:0000259" key="7">
    <source>
        <dbReference type="PROSITE" id="PS51148"/>
    </source>
</evidence>
<evidence type="ECO:0000256" key="1">
    <source>
        <dbReference type="ARBA" id="ARBA00004123"/>
    </source>
</evidence>
<organism evidence="8 9">
    <name type="scientific">Dimorphilus gyrociliatus</name>
    <dbReference type="NCBI Taxonomy" id="2664684"/>
    <lineage>
        <taxon>Eukaryota</taxon>
        <taxon>Metazoa</taxon>
        <taxon>Spiralia</taxon>
        <taxon>Lophotrochozoa</taxon>
        <taxon>Annelida</taxon>
        <taxon>Polychaeta</taxon>
        <taxon>Polychaeta incertae sedis</taxon>
        <taxon>Dinophilidae</taxon>
        <taxon>Dimorphilus</taxon>
    </lineage>
</organism>
<protein>
    <submittedName>
        <fullName evidence="8">DgyrCDS10762</fullName>
    </submittedName>
</protein>
<evidence type="ECO:0000256" key="2">
    <source>
        <dbReference type="ARBA" id="ARBA00022491"/>
    </source>
</evidence>
<proteinExistence type="predicted"/>
<dbReference type="Proteomes" id="UP000549394">
    <property type="component" value="Unassembled WGS sequence"/>
</dbReference>
<gene>
    <name evidence="8" type="ORF">DGYR_LOCUS10142</name>
</gene>
<dbReference type="PANTHER" id="PTHR13392:SF13">
    <property type="entry name" value="AXH DOMAIN-CONTAINING PROTEIN"/>
    <property type="match status" value="1"/>
</dbReference>
<dbReference type="AlphaFoldDB" id="A0A7I8W2A0"/>
<evidence type="ECO:0000313" key="9">
    <source>
        <dbReference type="Proteomes" id="UP000549394"/>
    </source>
</evidence>
<dbReference type="GO" id="GO:0003723">
    <property type="term" value="F:RNA binding"/>
    <property type="evidence" value="ECO:0007669"/>
    <property type="project" value="InterPro"/>
</dbReference>
<dbReference type="InterPro" id="IPR003652">
    <property type="entry name" value="Ataxin_AXH_dom"/>
</dbReference>
<keyword evidence="2" id="KW-0678">Repressor</keyword>
<comment type="caution">
    <text evidence="8">The sequence shown here is derived from an EMBL/GenBank/DDBJ whole genome shotgun (WGS) entry which is preliminary data.</text>
</comment>
<dbReference type="PROSITE" id="PS51148">
    <property type="entry name" value="AXH"/>
    <property type="match status" value="1"/>
</dbReference>
<dbReference type="EMBL" id="CAJFCJ010000017">
    <property type="protein sequence ID" value="CAD5122321.1"/>
    <property type="molecule type" value="Genomic_DNA"/>
</dbReference>
<dbReference type="InterPro" id="IPR036096">
    <property type="entry name" value="Ataxin_AXH_dom_sf"/>
</dbReference>
<dbReference type="GO" id="GO:0006355">
    <property type="term" value="P:regulation of DNA-templated transcription"/>
    <property type="evidence" value="ECO:0007669"/>
    <property type="project" value="InterPro"/>
</dbReference>
<evidence type="ECO:0000256" key="6">
    <source>
        <dbReference type="ARBA" id="ARBA00023242"/>
    </source>
</evidence>
<sequence length="232" mass="26357">MSLLDYCSNFTDVSSSIEQCSVRSMRPRRTPETHARTSHDHVTSPYLDNRLFLSSFPPPFYDHLRFSHARYRPYERVPPLPQAPIRPAVEAEEDKLYPAHFRRGSIIELADGKLKKIEDLREEDFRSCANLSTEYSVDSSTLLKIERPSATSSVVTLKFGVGNSRIEVNVVAAIEHPFFVIGQTWSSCEPEATHRRYGLTCRRLSVGDVCISLRQREKTPEETVDVVGDNPA</sequence>
<dbReference type="SMART" id="SM00536">
    <property type="entry name" value="AXH"/>
    <property type="match status" value="1"/>
</dbReference>
<dbReference type="InterPro" id="IPR043404">
    <property type="entry name" value="ATAXIN1-like"/>
</dbReference>
<feature type="domain" description="AXH" evidence="7">
    <location>
        <begin position="89"/>
        <end position="221"/>
    </location>
</feature>
<keyword evidence="4" id="KW-0238">DNA-binding</keyword>
<dbReference type="PANTHER" id="PTHR13392">
    <property type="entry name" value="ATAXIN 1"/>
    <property type="match status" value="1"/>
</dbReference>
<dbReference type="SUPFAM" id="SSF102031">
    <property type="entry name" value="AXH domain"/>
    <property type="match status" value="1"/>
</dbReference>
<evidence type="ECO:0000313" key="8">
    <source>
        <dbReference type="EMBL" id="CAD5122321.1"/>
    </source>
</evidence>
<dbReference type="GO" id="GO:0003677">
    <property type="term" value="F:DNA binding"/>
    <property type="evidence" value="ECO:0007669"/>
    <property type="project" value="UniProtKB-KW"/>
</dbReference>
<dbReference type="OrthoDB" id="10000452at2759"/>